<feature type="domain" description="Flavodoxin-like" evidence="2">
    <location>
        <begin position="7"/>
        <end position="192"/>
    </location>
</feature>
<dbReference type="SUPFAM" id="SSF52218">
    <property type="entry name" value="Flavoproteins"/>
    <property type="match status" value="1"/>
</dbReference>
<dbReference type="GO" id="GO:0010181">
    <property type="term" value="F:FMN binding"/>
    <property type="evidence" value="ECO:0007669"/>
    <property type="project" value="InterPro"/>
</dbReference>
<dbReference type="InterPro" id="IPR010089">
    <property type="entry name" value="Flavoprotein_WrbA-like"/>
</dbReference>
<dbReference type="InterPro" id="IPR008254">
    <property type="entry name" value="Flavodoxin/NO_synth"/>
</dbReference>
<evidence type="ECO:0000256" key="1">
    <source>
        <dbReference type="ARBA" id="ARBA00006961"/>
    </source>
</evidence>
<dbReference type="PANTHER" id="PTHR30546">
    <property type="entry name" value="FLAVODOXIN-RELATED PROTEIN WRBA-RELATED"/>
    <property type="match status" value="1"/>
</dbReference>
<dbReference type="InterPro" id="IPR029039">
    <property type="entry name" value="Flavoprotein-like_sf"/>
</dbReference>
<name>A0A401ZLY9_9CHLR</name>
<dbReference type="RefSeq" id="WP_126599968.1">
    <property type="nucleotide sequence ID" value="NZ_BIFQ01000002.1"/>
</dbReference>
<dbReference type="GO" id="GO:0003955">
    <property type="term" value="F:NAD(P)H dehydrogenase (quinone) activity"/>
    <property type="evidence" value="ECO:0007669"/>
    <property type="project" value="InterPro"/>
</dbReference>
<dbReference type="GO" id="GO:0016020">
    <property type="term" value="C:membrane"/>
    <property type="evidence" value="ECO:0007669"/>
    <property type="project" value="TreeGrafter"/>
</dbReference>
<dbReference type="FunFam" id="3.40.50.360:FF:000001">
    <property type="entry name" value="NAD(P)H dehydrogenase (Quinone) FQR1-like"/>
    <property type="match status" value="1"/>
</dbReference>
<dbReference type="EMBL" id="BIFQ01000002">
    <property type="protein sequence ID" value="GCE07848.1"/>
    <property type="molecule type" value="Genomic_DNA"/>
</dbReference>
<evidence type="ECO:0000313" key="3">
    <source>
        <dbReference type="EMBL" id="GCE07848.1"/>
    </source>
</evidence>
<sequence>MSADVKVAIIYYSATGSTYQLALAVEEGAKGTGAQTRLREVEELAPKEEIATNQGWAAHRKATQHIATATLTDLEWADAIIFGTPTRFGLLAAQLKQFIDRTGKLWSQGKLANKIVSSFSSSGTAHGGQETTITALNNVFYHWGSIIVPPGYLDPVQFQVGNPYGVSYTSDNGSVPPNEIVLEAARFQGRRVAEVAAYFVSGRAQIAH</sequence>
<dbReference type="PROSITE" id="PS50902">
    <property type="entry name" value="FLAVODOXIN_LIKE"/>
    <property type="match status" value="1"/>
</dbReference>
<comment type="similarity">
    <text evidence="1">Belongs to the WrbA family.</text>
</comment>
<organism evidence="3 4">
    <name type="scientific">Dictyobacter aurantiacus</name>
    <dbReference type="NCBI Taxonomy" id="1936993"/>
    <lineage>
        <taxon>Bacteria</taxon>
        <taxon>Bacillati</taxon>
        <taxon>Chloroflexota</taxon>
        <taxon>Ktedonobacteria</taxon>
        <taxon>Ktedonobacterales</taxon>
        <taxon>Dictyobacteraceae</taxon>
        <taxon>Dictyobacter</taxon>
    </lineage>
</organism>
<dbReference type="Gene3D" id="3.40.50.360">
    <property type="match status" value="1"/>
</dbReference>
<dbReference type="NCBIfam" id="NF002999">
    <property type="entry name" value="PRK03767.1"/>
    <property type="match status" value="1"/>
</dbReference>
<dbReference type="Proteomes" id="UP000287224">
    <property type="component" value="Unassembled WGS sequence"/>
</dbReference>
<dbReference type="PANTHER" id="PTHR30546:SF23">
    <property type="entry name" value="FLAVOPROTEIN-LIKE PROTEIN YCP4-RELATED"/>
    <property type="match status" value="1"/>
</dbReference>
<dbReference type="NCBIfam" id="TIGR01755">
    <property type="entry name" value="flav_wrbA"/>
    <property type="match status" value="1"/>
</dbReference>
<accession>A0A401ZLY9</accession>
<dbReference type="AlphaFoldDB" id="A0A401ZLY9"/>
<reference evidence="4" key="1">
    <citation type="submission" date="2018-12" db="EMBL/GenBank/DDBJ databases">
        <title>Tengunoibacter tsumagoiensis gen. nov., sp. nov., Dictyobacter kobayashii sp. nov., D. alpinus sp. nov., and D. joshuensis sp. nov. and description of Dictyobacteraceae fam. nov. within the order Ktedonobacterales isolated from Tengu-no-mugimeshi.</title>
        <authorList>
            <person name="Wang C.M."/>
            <person name="Zheng Y."/>
            <person name="Sakai Y."/>
            <person name="Toyoda A."/>
            <person name="Minakuchi Y."/>
            <person name="Abe K."/>
            <person name="Yokota A."/>
            <person name="Yabe S."/>
        </authorList>
    </citation>
    <scope>NUCLEOTIDE SEQUENCE [LARGE SCALE GENOMIC DNA]</scope>
    <source>
        <strain evidence="4">S-27</strain>
    </source>
</reference>
<dbReference type="Pfam" id="PF03358">
    <property type="entry name" value="FMN_red"/>
    <property type="match status" value="1"/>
</dbReference>
<evidence type="ECO:0000313" key="4">
    <source>
        <dbReference type="Proteomes" id="UP000287224"/>
    </source>
</evidence>
<gene>
    <name evidence="3" type="primary">wrbA</name>
    <name evidence="3" type="ORF">KDAU_51770</name>
</gene>
<protein>
    <submittedName>
        <fullName evidence="3">TrpR-binding protein WrbA</fullName>
    </submittedName>
</protein>
<comment type="caution">
    <text evidence="3">The sequence shown here is derived from an EMBL/GenBank/DDBJ whole genome shotgun (WGS) entry which is preliminary data.</text>
</comment>
<proteinExistence type="inferred from homology"/>
<keyword evidence="4" id="KW-1185">Reference proteome</keyword>
<dbReference type="InterPro" id="IPR005025">
    <property type="entry name" value="FMN_Rdtase-like_dom"/>
</dbReference>
<evidence type="ECO:0000259" key="2">
    <source>
        <dbReference type="PROSITE" id="PS50902"/>
    </source>
</evidence>
<dbReference type="OrthoDB" id="9801479at2"/>